<reference evidence="2 3" key="1">
    <citation type="submission" date="2019-04" db="EMBL/GenBank/DDBJ databases">
        <title>An improved genome assembly and genetic linkage map for asparagus bean, Vigna unguiculata ssp. sesquipedialis.</title>
        <authorList>
            <person name="Xia Q."/>
            <person name="Zhang R."/>
            <person name="Dong Y."/>
        </authorList>
    </citation>
    <scope>NUCLEOTIDE SEQUENCE [LARGE SCALE GENOMIC DNA]</scope>
    <source>
        <tissue evidence="2">Leaf</tissue>
    </source>
</reference>
<dbReference type="AlphaFoldDB" id="A0A4D6NEU3"/>
<feature type="compositionally biased region" description="Low complexity" evidence="1">
    <location>
        <begin position="68"/>
        <end position="92"/>
    </location>
</feature>
<accession>A0A4D6NEU3</accession>
<feature type="region of interest" description="Disordered" evidence="1">
    <location>
        <begin position="1"/>
        <end position="99"/>
    </location>
</feature>
<dbReference type="Proteomes" id="UP000501690">
    <property type="component" value="Linkage Group LG10"/>
</dbReference>
<evidence type="ECO:0000256" key="1">
    <source>
        <dbReference type="SAM" id="MobiDB-lite"/>
    </source>
</evidence>
<organism evidence="2 3">
    <name type="scientific">Vigna unguiculata</name>
    <name type="common">Cowpea</name>
    <dbReference type="NCBI Taxonomy" id="3917"/>
    <lineage>
        <taxon>Eukaryota</taxon>
        <taxon>Viridiplantae</taxon>
        <taxon>Streptophyta</taxon>
        <taxon>Embryophyta</taxon>
        <taxon>Tracheophyta</taxon>
        <taxon>Spermatophyta</taxon>
        <taxon>Magnoliopsida</taxon>
        <taxon>eudicotyledons</taxon>
        <taxon>Gunneridae</taxon>
        <taxon>Pentapetalae</taxon>
        <taxon>rosids</taxon>
        <taxon>fabids</taxon>
        <taxon>Fabales</taxon>
        <taxon>Fabaceae</taxon>
        <taxon>Papilionoideae</taxon>
        <taxon>50 kb inversion clade</taxon>
        <taxon>NPAAA clade</taxon>
        <taxon>indigoferoid/millettioid clade</taxon>
        <taxon>Phaseoleae</taxon>
        <taxon>Vigna</taxon>
    </lineage>
</organism>
<name>A0A4D6NEU3_VIGUN</name>
<gene>
    <name evidence="2" type="ORF">DEO72_LG10g1657</name>
</gene>
<sequence>MMVSHVTPSHSPVGASSCLPQLRPPSTAATSLPTGAIAGATCASLPNKGRSNRRASTSQIQMHQPPESFSLRSLPQRSPSKSSLPLPAAFSSAMFSLPS</sequence>
<proteinExistence type="predicted"/>
<protein>
    <submittedName>
        <fullName evidence="2">Uncharacterized protein</fullName>
    </submittedName>
</protein>
<evidence type="ECO:0000313" key="3">
    <source>
        <dbReference type="Proteomes" id="UP000501690"/>
    </source>
</evidence>
<dbReference type="EMBL" id="CP039354">
    <property type="protein sequence ID" value="QCE10427.1"/>
    <property type="molecule type" value="Genomic_DNA"/>
</dbReference>
<feature type="compositionally biased region" description="Polar residues" evidence="1">
    <location>
        <begin position="1"/>
        <end position="10"/>
    </location>
</feature>
<keyword evidence="3" id="KW-1185">Reference proteome</keyword>
<evidence type="ECO:0000313" key="2">
    <source>
        <dbReference type="EMBL" id="QCE10427.1"/>
    </source>
</evidence>